<name>A0A6P1NK48_9MICC</name>
<organism evidence="1 2">
    <name type="scientific">Pseudarthrobacter psychrotolerans</name>
    <dbReference type="NCBI Taxonomy" id="2697569"/>
    <lineage>
        <taxon>Bacteria</taxon>
        <taxon>Bacillati</taxon>
        <taxon>Actinomycetota</taxon>
        <taxon>Actinomycetes</taxon>
        <taxon>Micrococcales</taxon>
        <taxon>Micrococcaceae</taxon>
        <taxon>Pseudarthrobacter</taxon>
    </lineage>
</organism>
<reference evidence="1 2" key="1">
    <citation type="submission" date="2020-01" db="EMBL/GenBank/DDBJ databases">
        <title>Pseudarthrobacter psychrotolerans sp. nov., isolated from antarctic soil.</title>
        <authorList>
            <person name="Shin Y."/>
            <person name="Park W."/>
        </authorList>
    </citation>
    <scope>NUCLEOTIDE SEQUENCE [LARGE SCALE GENOMIC DNA]</scope>
    <source>
        <strain evidence="1 2">YJ56</strain>
    </source>
</reference>
<evidence type="ECO:0000313" key="2">
    <source>
        <dbReference type="Proteomes" id="UP000464186"/>
    </source>
</evidence>
<proteinExistence type="predicted"/>
<evidence type="ECO:0000313" key="1">
    <source>
        <dbReference type="EMBL" id="QHK21005.1"/>
    </source>
</evidence>
<dbReference type="EMBL" id="CP047898">
    <property type="protein sequence ID" value="QHK21005.1"/>
    <property type="molecule type" value="Genomic_DNA"/>
</dbReference>
<accession>A0A6P1NK48</accession>
<protein>
    <submittedName>
        <fullName evidence="1">Uncharacterized protein</fullName>
    </submittedName>
</protein>
<sequence length="62" mass="6145">MGLGLISLTAPAVAAPNMVIVCHDGAQTGTGWEAIQFNVNGLNGHGGHPSDIIPPNTSIPGG</sequence>
<dbReference type="AlphaFoldDB" id="A0A6P1NK48"/>
<keyword evidence="2" id="KW-1185">Reference proteome</keyword>
<dbReference type="KEGG" id="psey:GU243_16265"/>
<gene>
    <name evidence="1" type="ORF">GU243_16265</name>
</gene>
<dbReference type="Proteomes" id="UP000464186">
    <property type="component" value="Chromosome"/>
</dbReference>